<keyword evidence="7" id="KW-0521">NADP</keyword>
<evidence type="ECO:0000313" key="10">
    <source>
        <dbReference type="Proteomes" id="UP000058636"/>
    </source>
</evidence>
<evidence type="ECO:0000256" key="6">
    <source>
        <dbReference type="RuleBase" id="RU003880"/>
    </source>
</evidence>
<evidence type="ECO:0000256" key="3">
    <source>
        <dbReference type="ARBA" id="ARBA00023002"/>
    </source>
</evidence>
<comment type="cofactor">
    <cofactor evidence="7">
        <name>FAD</name>
        <dbReference type="ChEBI" id="CHEBI:57692"/>
    </cofactor>
    <text evidence="7">Binds 1 FAD per subunit.</text>
</comment>
<evidence type="ECO:0000256" key="4">
    <source>
        <dbReference type="ARBA" id="ARBA00023157"/>
    </source>
</evidence>
<evidence type="ECO:0000256" key="1">
    <source>
        <dbReference type="ARBA" id="ARBA00022630"/>
    </source>
</evidence>
<evidence type="ECO:0000313" key="9">
    <source>
        <dbReference type="EMBL" id="KUK23508.1"/>
    </source>
</evidence>
<dbReference type="EC" id="1.8.1.9" evidence="6"/>
<dbReference type="SUPFAM" id="SSF51905">
    <property type="entry name" value="FAD/NAD(P)-binding domain"/>
    <property type="match status" value="1"/>
</dbReference>
<keyword evidence="4" id="KW-1015">Disulfide bond</keyword>
<dbReference type="NCBIfam" id="TIGR01292">
    <property type="entry name" value="TRX_reduct"/>
    <property type="match status" value="1"/>
</dbReference>
<evidence type="ECO:0000256" key="5">
    <source>
        <dbReference type="ARBA" id="ARBA00023284"/>
    </source>
</evidence>
<dbReference type="GO" id="GO:0004791">
    <property type="term" value="F:thioredoxin-disulfide reductase (NADPH) activity"/>
    <property type="evidence" value="ECO:0007669"/>
    <property type="project" value="UniProtKB-UniRule"/>
</dbReference>
<comment type="subunit">
    <text evidence="6">Homodimer.</text>
</comment>
<dbReference type="AlphaFoldDB" id="A0A101ERF4"/>
<protein>
    <recommendedName>
        <fullName evidence="6">Thioredoxin reductase</fullName>
        <ecNumber evidence="6">1.8.1.9</ecNumber>
    </recommendedName>
</protein>
<dbReference type="PRINTS" id="PR00469">
    <property type="entry name" value="PNDRDTASEII"/>
</dbReference>
<evidence type="ECO:0000259" key="8">
    <source>
        <dbReference type="Pfam" id="PF07992"/>
    </source>
</evidence>
<dbReference type="InterPro" id="IPR005982">
    <property type="entry name" value="Thioredox_Rdtase"/>
</dbReference>
<name>A0A101ERF4_9THEM</name>
<dbReference type="InterPro" id="IPR023753">
    <property type="entry name" value="FAD/NAD-binding_dom"/>
</dbReference>
<gene>
    <name evidence="9" type="ORF">XD57_0392</name>
</gene>
<keyword evidence="5 6" id="KW-0676">Redox-active center</keyword>
<dbReference type="PATRIC" id="fig|93930.3.peg.1175"/>
<dbReference type="PRINTS" id="PR00368">
    <property type="entry name" value="FADPNR"/>
</dbReference>
<comment type="caution">
    <text evidence="9">The sequence shown here is derived from an EMBL/GenBank/DDBJ whole genome shotgun (WGS) entry which is preliminary data.</text>
</comment>
<dbReference type="InterPro" id="IPR050097">
    <property type="entry name" value="Ferredoxin-NADP_redctase_2"/>
</dbReference>
<dbReference type="PANTHER" id="PTHR48105">
    <property type="entry name" value="THIOREDOXIN REDUCTASE 1-RELATED-RELATED"/>
    <property type="match status" value="1"/>
</dbReference>
<dbReference type="GO" id="GO:0019430">
    <property type="term" value="P:removal of superoxide radicals"/>
    <property type="evidence" value="ECO:0007669"/>
    <property type="project" value="UniProtKB-UniRule"/>
</dbReference>
<reference evidence="9 10" key="1">
    <citation type="journal article" date="2015" name="MBio">
        <title>Genome-Resolved Metagenomic Analysis Reveals Roles for Candidate Phyla and Other Microbial Community Members in Biogeochemical Transformations in Oil Reservoirs.</title>
        <authorList>
            <person name="Hu P."/>
            <person name="Tom L."/>
            <person name="Singh A."/>
            <person name="Thomas B.C."/>
            <person name="Baker B.J."/>
            <person name="Piceno Y.M."/>
            <person name="Andersen G.L."/>
            <person name="Banfield J.F."/>
        </authorList>
    </citation>
    <scope>NUCLEOTIDE SEQUENCE [LARGE SCALE GENOMIC DNA]</scope>
    <source>
        <strain evidence="9">46_26</strain>
    </source>
</reference>
<comment type="catalytic activity">
    <reaction evidence="6">
        <text>[thioredoxin]-dithiol + NADP(+) = [thioredoxin]-disulfide + NADPH + H(+)</text>
        <dbReference type="Rhea" id="RHEA:20345"/>
        <dbReference type="Rhea" id="RHEA-COMP:10698"/>
        <dbReference type="Rhea" id="RHEA-COMP:10700"/>
        <dbReference type="ChEBI" id="CHEBI:15378"/>
        <dbReference type="ChEBI" id="CHEBI:29950"/>
        <dbReference type="ChEBI" id="CHEBI:50058"/>
        <dbReference type="ChEBI" id="CHEBI:57783"/>
        <dbReference type="ChEBI" id="CHEBI:58349"/>
        <dbReference type="EC" id="1.8.1.9"/>
    </reaction>
</comment>
<dbReference type="EMBL" id="LGFG01000019">
    <property type="protein sequence ID" value="KUK23508.1"/>
    <property type="molecule type" value="Genomic_DNA"/>
</dbReference>
<sequence>MVFFDTGSIKKKEIKDKYDIVVVGGGPAGLTSAIYARRAGLSVLVVEKAIEGGYVNLTHLVENYPGFPAISGEELASKFKEHAEKFGADIYNAEVVKLEVQGDKKVVELDDGKRIEAPVVIVATGANPKRLNVPGEREFFGKGVSYCATCDGYLFAGKDVIVVGGGDSACDESIFLANIVNKITMIQLLETLTAAKVLQERVLSNPKIDVIYNSTVKEIRGKDKVEEVVIENVKTGETKVLKADGVFIFIGLDPNSKLLEGLVELDPYGYIITDENMETSVKGIYAVGDVRKKNLRQIVTAVADGAIAVEHAAKHYF</sequence>
<dbReference type="Gene3D" id="3.50.50.60">
    <property type="entry name" value="FAD/NAD(P)-binding domain"/>
    <property type="match status" value="2"/>
</dbReference>
<dbReference type="InterPro" id="IPR036188">
    <property type="entry name" value="FAD/NAD-bd_sf"/>
</dbReference>
<accession>A0A101ERF4</accession>
<comment type="similarity">
    <text evidence="6">Belongs to the class-II pyridine nucleotide-disulfide oxidoreductase family.</text>
</comment>
<keyword evidence="1 6" id="KW-0285">Flavoprotein</keyword>
<keyword evidence="2 6" id="KW-0274">FAD</keyword>
<dbReference type="Pfam" id="PF07992">
    <property type="entry name" value="Pyr_redox_2"/>
    <property type="match status" value="1"/>
</dbReference>
<dbReference type="Proteomes" id="UP000058636">
    <property type="component" value="Unassembled WGS sequence"/>
</dbReference>
<dbReference type="GO" id="GO:0005737">
    <property type="term" value="C:cytoplasm"/>
    <property type="evidence" value="ECO:0007669"/>
    <property type="project" value="InterPro"/>
</dbReference>
<dbReference type="PROSITE" id="PS00573">
    <property type="entry name" value="PYRIDINE_REDOX_2"/>
    <property type="match status" value="1"/>
</dbReference>
<evidence type="ECO:0000256" key="2">
    <source>
        <dbReference type="ARBA" id="ARBA00022827"/>
    </source>
</evidence>
<organism evidence="9 10">
    <name type="scientific">Thermotoga petrophila</name>
    <dbReference type="NCBI Taxonomy" id="93929"/>
    <lineage>
        <taxon>Bacteria</taxon>
        <taxon>Thermotogati</taxon>
        <taxon>Thermotogota</taxon>
        <taxon>Thermotogae</taxon>
        <taxon>Thermotogales</taxon>
        <taxon>Thermotogaceae</taxon>
        <taxon>Thermotoga</taxon>
    </lineage>
</organism>
<evidence type="ECO:0000256" key="7">
    <source>
        <dbReference type="RuleBase" id="RU003881"/>
    </source>
</evidence>
<keyword evidence="3 6" id="KW-0560">Oxidoreductase</keyword>
<proteinExistence type="inferred from homology"/>
<dbReference type="InterPro" id="IPR008255">
    <property type="entry name" value="Pyr_nucl-diS_OxRdtase_2_AS"/>
</dbReference>
<feature type="domain" description="FAD/NAD(P)-binding" evidence="8">
    <location>
        <begin position="18"/>
        <end position="305"/>
    </location>
</feature>